<dbReference type="GO" id="GO:1990904">
    <property type="term" value="C:ribonucleoprotein complex"/>
    <property type="evidence" value="ECO:0007669"/>
    <property type="project" value="UniProtKB-KW"/>
</dbReference>
<evidence type="ECO:0000256" key="5">
    <source>
        <dbReference type="SAM" id="MobiDB-lite"/>
    </source>
</evidence>
<evidence type="ECO:0000313" key="8">
    <source>
        <dbReference type="Proteomes" id="UP000077202"/>
    </source>
</evidence>
<dbReference type="AlphaFoldDB" id="A0A176VNE9"/>
<name>A0A176VNE9_MARPO</name>
<feature type="compositionally biased region" description="Polar residues" evidence="5">
    <location>
        <begin position="228"/>
        <end position="238"/>
    </location>
</feature>
<dbReference type="GO" id="GO:0003735">
    <property type="term" value="F:structural constituent of ribosome"/>
    <property type="evidence" value="ECO:0007669"/>
    <property type="project" value="InterPro"/>
</dbReference>
<keyword evidence="8" id="KW-1185">Reference proteome</keyword>
<organism evidence="7 8">
    <name type="scientific">Marchantia polymorpha subsp. ruderalis</name>
    <dbReference type="NCBI Taxonomy" id="1480154"/>
    <lineage>
        <taxon>Eukaryota</taxon>
        <taxon>Viridiplantae</taxon>
        <taxon>Streptophyta</taxon>
        <taxon>Embryophyta</taxon>
        <taxon>Marchantiophyta</taxon>
        <taxon>Marchantiopsida</taxon>
        <taxon>Marchantiidae</taxon>
        <taxon>Marchantiales</taxon>
        <taxon>Marchantiaceae</taxon>
        <taxon>Marchantia</taxon>
    </lineage>
</organism>
<evidence type="ECO:0000256" key="3">
    <source>
        <dbReference type="ARBA" id="ARBA00023274"/>
    </source>
</evidence>
<protein>
    <recommendedName>
        <fullName evidence="4">Large ribosomal subunit protein uL4m</fullName>
    </recommendedName>
</protein>
<dbReference type="HAMAP" id="MF_01328_B">
    <property type="entry name" value="Ribosomal_uL4_B"/>
    <property type="match status" value="1"/>
</dbReference>
<dbReference type="PANTHER" id="PTHR10746:SF6">
    <property type="entry name" value="LARGE RIBOSOMAL SUBUNIT PROTEIN UL4M"/>
    <property type="match status" value="1"/>
</dbReference>
<evidence type="ECO:0000313" key="9">
    <source>
        <dbReference type="Proteomes" id="UP001162541"/>
    </source>
</evidence>
<keyword evidence="2" id="KW-0689">Ribosomal protein</keyword>
<gene>
    <name evidence="7" type="ORF">AXG93_3348s1010</name>
    <name evidence="6" type="ORF">Mp_4g00020</name>
</gene>
<dbReference type="NCBIfam" id="TIGR03953">
    <property type="entry name" value="rplD_bact"/>
    <property type="match status" value="1"/>
</dbReference>
<dbReference type="EMBL" id="AP019869">
    <property type="protein sequence ID" value="BBN06984.1"/>
    <property type="molecule type" value="Genomic_DNA"/>
</dbReference>
<reference evidence="6" key="2">
    <citation type="journal article" date="2019" name="Curr. Biol.">
        <title>Chromatin organization in early land plants reveals an ancestral association between H3K27me3, transposons, and constitutive heterochromatin.</title>
        <authorList>
            <person name="Montgomery S.A."/>
            <person name="Tanizawa Y."/>
            <person name="Galik B."/>
            <person name="Wang N."/>
            <person name="Ito T."/>
            <person name="Mochizuki T."/>
            <person name="Akimcheva S."/>
            <person name="Bowman J."/>
            <person name="Cognat V."/>
            <person name="Drouard L."/>
            <person name="Ekker H."/>
            <person name="Houng S."/>
            <person name="Kohchi T."/>
            <person name="Lin S."/>
            <person name="Liu L.D."/>
            <person name="Nakamura Y."/>
            <person name="Valeeva L.R."/>
            <person name="Shakirov E.V."/>
            <person name="Shippen D.E."/>
            <person name="Wei W."/>
            <person name="Yagura M."/>
            <person name="Yamaoka S."/>
            <person name="Yamato K.T."/>
            <person name="Liu C."/>
            <person name="Berger F."/>
        </authorList>
    </citation>
    <scope>NUCLEOTIDE SEQUENCE [LARGE SCALE GENOMIC DNA]</scope>
    <source>
        <strain evidence="6">Tak-1</strain>
    </source>
</reference>
<dbReference type="InterPro" id="IPR023574">
    <property type="entry name" value="Ribosomal_uL4_dom_sf"/>
</dbReference>
<reference evidence="9" key="3">
    <citation type="journal article" date="2020" name="Curr. Biol.">
        <title>Chromatin organization in early land plants reveals an ancestral association between H3K27me3, transposons, and constitutive heterochromatin.</title>
        <authorList>
            <person name="Montgomery S.A."/>
            <person name="Tanizawa Y."/>
            <person name="Galik B."/>
            <person name="Wang N."/>
            <person name="Ito T."/>
            <person name="Mochizuki T."/>
            <person name="Akimcheva S."/>
            <person name="Bowman J.L."/>
            <person name="Cognat V."/>
            <person name="Marechal-Drouard L."/>
            <person name="Ekker H."/>
            <person name="Hong S.F."/>
            <person name="Kohchi T."/>
            <person name="Lin S.S."/>
            <person name="Liu L.D."/>
            <person name="Nakamura Y."/>
            <person name="Valeeva L.R."/>
            <person name="Shakirov E.V."/>
            <person name="Shippen D.E."/>
            <person name="Wei W.L."/>
            <person name="Yagura M."/>
            <person name="Yamaoka S."/>
            <person name="Yamato K.T."/>
            <person name="Liu C."/>
            <person name="Berger F."/>
        </authorList>
    </citation>
    <scope>NUCLEOTIDE SEQUENCE [LARGE SCALE GENOMIC DNA]</scope>
    <source>
        <strain evidence="9">Tak-1</strain>
    </source>
</reference>
<reference evidence="7 8" key="1">
    <citation type="submission" date="2016-03" db="EMBL/GenBank/DDBJ databases">
        <title>Mechanisms controlling the formation of the plant cell surface in tip-growing cells are functionally conserved among land plants.</title>
        <authorList>
            <person name="Honkanen S."/>
            <person name="Jones V.A."/>
            <person name="Morieri G."/>
            <person name="Champion C."/>
            <person name="Hetherington A.J."/>
            <person name="Kelly S."/>
            <person name="Saint-Marcoux D."/>
            <person name="Proust H."/>
            <person name="Prescott H."/>
            <person name="Dolan L."/>
        </authorList>
    </citation>
    <scope>NUCLEOTIDE SEQUENCE [LARGE SCALE GENOMIC DNA]</scope>
    <source>
        <strain evidence="8">cv. Tak-1 and cv. Tak-2</strain>
        <tissue evidence="7">Whole gametophyte</tissue>
    </source>
</reference>
<dbReference type="Gene3D" id="3.40.1370.10">
    <property type="match status" value="1"/>
</dbReference>
<dbReference type="PANTHER" id="PTHR10746">
    <property type="entry name" value="50S RIBOSOMAL PROTEIN L4"/>
    <property type="match status" value="1"/>
</dbReference>
<dbReference type="Proteomes" id="UP001162541">
    <property type="component" value="Chromosome 4"/>
</dbReference>
<dbReference type="Proteomes" id="UP000077202">
    <property type="component" value="Unassembled WGS sequence"/>
</dbReference>
<evidence type="ECO:0000256" key="4">
    <source>
        <dbReference type="ARBA" id="ARBA00040565"/>
    </source>
</evidence>
<dbReference type="GO" id="GO:0006412">
    <property type="term" value="P:translation"/>
    <property type="evidence" value="ECO:0007669"/>
    <property type="project" value="InterPro"/>
</dbReference>
<dbReference type="GO" id="GO:0005840">
    <property type="term" value="C:ribosome"/>
    <property type="evidence" value="ECO:0007669"/>
    <property type="project" value="UniProtKB-KW"/>
</dbReference>
<proteinExistence type="inferred from homology"/>
<comment type="similarity">
    <text evidence="1">Belongs to the universal ribosomal protein uL4 family.</text>
</comment>
<dbReference type="EMBL" id="LVLJ01003179">
    <property type="protein sequence ID" value="OAE22444.1"/>
    <property type="molecule type" value="Genomic_DNA"/>
</dbReference>
<dbReference type="Pfam" id="PF00573">
    <property type="entry name" value="Ribosomal_L4"/>
    <property type="match status" value="1"/>
</dbReference>
<sequence length="394" mass="43475">MSAQAKGLVRSCKPLRDLGRQYCRQIIRPNNVEGIASASFHQSPLLLRRFSDMARGSSGLRSYLDILSGRNLSFVEFRSPFCRSFACAAVQEQSVGSGYLVPGAKNAKQRTNPEPDQGRRRLWGFASVPTCLGTVVAGQPSGYRGGLHPAKSGWFTRSSEYNICSSASRGLATVAQGSLKDQEISVTNFAREKKGNAVLVGDIFDVPIRRDIVHRVVVWQLAKRRQGTHSTKTISEVSGTGRKPGPQKGSGRARHGTLRGPQFRGGATMHGPKPRDYELGLQKQVRRMGLKVALSARMAEGKLKVFENVEPPSSRTKDMVQFLSEMEEAKRVLFVDDCEKMNETLVRATSNLHYANVLPVKGLNVYSILQHDTVVMTLAAIRSLEQRLHTPISR</sequence>
<feature type="region of interest" description="Disordered" evidence="5">
    <location>
        <begin position="228"/>
        <end position="275"/>
    </location>
</feature>
<evidence type="ECO:0000256" key="2">
    <source>
        <dbReference type="ARBA" id="ARBA00022980"/>
    </source>
</evidence>
<accession>A0A176VNE9</accession>
<dbReference type="InterPro" id="IPR013005">
    <property type="entry name" value="Ribosomal_uL4-like"/>
</dbReference>
<dbReference type="SUPFAM" id="SSF52166">
    <property type="entry name" value="Ribosomal protein L4"/>
    <property type="match status" value="1"/>
</dbReference>
<keyword evidence="3" id="KW-0687">Ribonucleoprotein</keyword>
<evidence type="ECO:0000256" key="1">
    <source>
        <dbReference type="ARBA" id="ARBA00010528"/>
    </source>
</evidence>
<dbReference type="InterPro" id="IPR002136">
    <property type="entry name" value="Ribosomal_uL4"/>
</dbReference>
<evidence type="ECO:0000313" key="7">
    <source>
        <dbReference type="EMBL" id="OAE22444.1"/>
    </source>
</evidence>
<evidence type="ECO:0000313" key="6">
    <source>
        <dbReference type="EMBL" id="BBN06984.1"/>
    </source>
</evidence>